<dbReference type="Pfam" id="PF14501">
    <property type="entry name" value="HATPase_c_5"/>
    <property type="match status" value="1"/>
</dbReference>
<keyword evidence="1" id="KW-0472">Membrane</keyword>
<keyword evidence="4" id="KW-1185">Reference proteome</keyword>
<dbReference type="AlphaFoldDB" id="A0A2Y9BN74"/>
<gene>
    <name evidence="3" type="ORF">A8806_12115</name>
</gene>
<feature type="transmembrane region" description="Helical" evidence="1">
    <location>
        <begin position="27"/>
        <end position="46"/>
    </location>
</feature>
<evidence type="ECO:0000256" key="1">
    <source>
        <dbReference type="SAM" id="Phobius"/>
    </source>
</evidence>
<keyword evidence="1" id="KW-1133">Transmembrane helix</keyword>
<dbReference type="Proteomes" id="UP000245845">
    <property type="component" value="Unassembled WGS sequence"/>
</dbReference>
<feature type="transmembrane region" description="Helical" evidence="1">
    <location>
        <begin position="187"/>
        <end position="204"/>
    </location>
</feature>
<feature type="transmembrane region" description="Helical" evidence="1">
    <location>
        <begin position="157"/>
        <end position="181"/>
    </location>
</feature>
<dbReference type="InterPro" id="IPR036890">
    <property type="entry name" value="HATPase_C_sf"/>
</dbReference>
<reference evidence="3 4" key="1">
    <citation type="submission" date="2018-05" db="EMBL/GenBank/DDBJ databases">
        <title>The Hungate 1000. A catalogue of reference genomes from the rumen microbiome.</title>
        <authorList>
            <person name="Kelly W."/>
        </authorList>
    </citation>
    <scope>NUCLEOTIDE SEQUENCE [LARGE SCALE GENOMIC DNA]</scope>
    <source>
        <strain evidence="3 4">NLAE-zl-C242</strain>
    </source>
</reference>
<proteinExistence type="predicted"/>
<dbReference type="OrthoDB" id="9813149at2"/>
<keyword evidence="1" id="KW-0812">Transmembrane</keyword>
<dbReference type="CDD" id="cd16935">
    <property type="entry name" value="HATPase_AgrC-ComD-like"/>
    <property type="match status" value="1"/>
</dbReference>
<evidence type="ECO:0000259" key="2">
    <source>
        <dbReference type="Pfam" id="PF14501"/>
    </source>
</evidence>
<dbReference type="RefSeq" id="WP_109733725.1">
    <property type="nucleotide sequence ID" value="NZ_BAAACK010000008.1"/>
</dbReference>
<accession>A0A2Y9BN74</accession>
<name>A0A2Y9BN74_9FIRM</name>
<protein>
    <submittedName>
        <fullName evidence="3">GHKL domain-containing protein</fullName>
    </submittedName>
</protein>
<comment type="caution">
    <text evidence="3">The sequence shown here is derived from an EMBL/GenBank/DDBJ whole genome shotgun (WGS) entry which is preliminary data.</text>
</comment>
<feature type="transmembrane region" description="Helical" evidence="1">
    <location>
        <begin position="93"/>
        <end position="114"/>
    </location>
</feature>
<organism evidence="3 4">
    <name type="scientific">Faecalicatena orotica</name>
    <dbReference type="NCBI Taxonomy" id="1544"/>
    <lineage>
        <taxon>Bacteria</taxon>
        <taxon>Bacillati</taxon>
        <taxon>Bacillota</taxon>
        <taxon>Clostridia</taxon>
        <taxon>Lachnospirales</taxon>
        <taxon>Lachnospiraceae</taxon>
        <taxon>Faecalicatena</taxon>
    </lineage>
</organism>
<feature type="transmembrane region" description="Helical" evidence="1">
    <location>
        <begin position="126"/>
        <end position="145"/>
    </location>
</feature>
<dbReference type="Gene3D" id="3.30.565.10">
    <property type="entry name" value="Histidine kinase-like ATPase, C-terminal domain"/>
    <property type="match status" value="1"/>
</dbReference>
<dbReference type="InterPro" id="IPR032834">
    <property type="entry name" value="NatK-like_C"/>
</dbReference>
<evidence type="ECO:0000313" key="3">
    <source>
        <dbReference type="EMBL" id="PWJ20699.1"/>
    </source>
</evidence>
<feature type="transmembrane region" description="Helical" evidence="1">
    <location>
        <begin position="66"/>
        <end position="86"/>
    </location>
</feature>
<dbReference type="SUPFAM" id="SSF55874">
    <property type="entry name" value="ATPase domain of HSP90 chaperone/DNA topoisomerase II/histidine kinase"/>
    <property type="match status" value="1"/>
</dbReference>
<feature type="domain" description="Sensor histidine kinase NatK-like C-terminal" evidence="2">
    <location>
        <begin position="318"/>
        <end position="422"/>
    </location>
</feature>
<sequence length="439" mass="49654">MENLSFPIELFTALIVYAVRLEKRENFLKKFVFTVLLECMVMVALFEYQDGIPVFMTAETGMTVTGTMLVCAFVFFLMAVLVWIPFRVSLKEAVYCATCAYLTEHIAYCLRLIIKGFTGLGTGPGTLLHLAVHAGVYVLSYYIFARKMAKEKHYATSAVKSFGFMTIVLFLVLGMSVAASVRDFETIHGIYALFCCIFVLYSQLKQMSQLSLQEELNVQKQLWMRHKAQYEMSKETIDIINRKCHDLKHQVAALRGIDNLEKRSDAIDSIEESVMIYDAMPQTGNTILDTVLTEKSLVCSQEQINLTCIADGGLLDFMDAVDLYTLFGNALDNAIEGVRKLPADQRCISLLLHKKAGLIFIQFENPYQDDIRMENGIPRTSKHDRNYHGFGIKSIIHTAEKYGGFVTIETEYKIFLLRLTIPAVQVTTQKRQAGTDGNE</sequence>
<dbReference type="EMBL" id="QGDL01000021">
    <property type="protein sequence ID" value="PWJ20699.1"/>
    <property type="molecule type" value="Genomic_DNA"/>
</dbReference>
<evidence type="ECO:0000313" key="4">
    <source>
        <dbReference type="Proteomes" id="UP000245845"/>
    </source>
</evidence>